<dbReference type="GO" id="GO:0006508">
    <property type="term" value="P:proteolysis"/>
    <property type="evidence" value="ECO:0007669"/>
    <property type="project" value="InterPro"/>
</dbReference>
<dbReference type="GO" id="GO:0004190">
    <property type="term" value="F:aspartic-type endopeptidase activity"/>
    <property type="evidence" value="ECO:0007669"/>
    <property type="project" value="InterPro"/>
</dbReference>
<evidence type="ECO:0000313" key="4">
    <source>
        <dbReference type="EMBL" id="CAK7915607.1"/>
    </source>
</evidence>
<dbReference type="EMBL" id="CAKLBY020000043">
    <property type="protein sequence ID" value="CAK7915607.1"/>
    <property type="molecule type" value="Genomic_DNA"/>
</dbReference>
<keyword evidence="1" id="KW-0863">Zinc-finger</keyword>
<comment type="caution">
    <text evidence="4">The sequence shown here is derived from an EMBL/GenBank/DDBJ whole genome shotgun (WGS) entry which is preliminary data.</text>
</comment>
<dbReference type="InterPro" id="IPR021109">
    <property type="entry name" value="Peptidase_aspartic_dom_sf"/>
</dbReference>
<dbReference type="PANTHER" id="PTHR15503">
    <property type="entry name" value="LDOC1 RELATED"/>
    <property type="match status" value="1"/>
</dbReference>
<proteinExistence type="predicted"/>
<dbReference type="CDD" id="cd00303">
    <property type="entry name" value="retropepsin_like"/>
    <property type="match status" value="1"/>
</dbReference>
<dbReference type="AlphaFoldDB" id="A0AAV1TGI5"/>
<dbReference type="PANTHER" id="PTHR15503:SF22">
    <property type="entry name" value="TRANSPOSON TY3-I GAG POLYPROTEIN"/>
    <property type="match status" value="1"/>
</dbReference>
<dbReference type="SUPFAM" id="SSF50630">
    <property type="entry name" value="Acid proteases"/>
    <property type="match status" value="1"/>
</dbReference>
<dbReference type="Gene3D" id="2.40.70.10">
    <property type="entry name" value="Acid Proteases"/>
    <property type="match status" value="1"/>
</dbReference>
<dbReference type="InterPro" id="IPR001969">
    <property type="entry name" value="Aspartic_peptidase_AS"/>
</dbReference>
<evidence type="ECO:0000256" key="1">
    <source>
        <dbReference type="PROSITE-ProRule" id="PRU00047"/>
    </source>
</evidence>
<keyword evidence="1" id="KW-0479">Metal-binding</keyword>
<dbReference type="Pfam" id="PF03732">
    <property type="entry name" value="Retrotrans_gag"/>
    <property type="match status" value="1"/>
</dbReference>
<accession>A0AAV1TGI5</accession>
<dbReference type="GO" id="GO:0003676">
    <property type="term" value="F:nucleic acid binding"/>
    <property type="evidence" value="ECO:0007669"/>
    <property type="project" value="InterPro"/>
</dbReference>
<name>A0AAV1TGI5_9STRA</name>
<feature type="compositionally biased region" description="Basic and acidic residues" evidence="2">
    <location>
        <begin position="210"/>
        <end position="224"/>
    </location>
</feature>
<dbReference type="GO" id="GO:0008270">
    <property type="term" value="F:zinc ion binding"/>
    <property type="evidence" value="ECO:0007669"/>
    <property type="project" value="UniProtKB-KW"/>
</dbReference>
<protein>
    <recommendedName>
        <fullName evidence="3">CCHC-type domain-containing protein</fullName>
    </recommendedName>
</protein>
<feature type="domain" description="CCHC-type" evidence="3">
    <location>
        <begin position="254"/>
        <end position="267"/>
    </location>
</feature>
<dbReference type="InterPro" id="IPR005162">
    <property type="entry name" value="Retrotrans_gag_dom"/>
</dbReference>
<reference evidence="4" key="1">
    <citation type="submission" date="2024-01" db="EMBL/GenBank/DDBJ databases">
        <authorList>
            <person name="Webb A."/>
        </authorList>
    </citation>
    <scope>NUCLEOTIDE SEQUENCE</scope>
    <source>
        <strain evidence="4">Pm1</strain>
    </source>
</reference>
<feature type="region of interest" description="Disordered" evidence="2">
    <location>
        <begin position="202"/>
        <end position="242"/>
    </location>
</feature>
<dbReference type="PROSITE" id="PS50158">
    <property type="entry name" value="ZF_CCHC"/>
    <property type="match status" value="1"/>
</dbReference>
<evidence type="ECO:0000256" key="2">
    <source>
        <dbReference type="SAM" id="MobiDB-lite"/>
    </source>
</evidence>
<dbReference type="InterPro" id="IPR032567">
    <property type="entry name" value="RTL1-rel"/>
</dbReference>
<gene>
    <name evidence="4" type="ORF">PM001_LOCUS5234</name>
</gene>
<organism evidence="4 5">
    <name type="scientific">Peronospora matthiolae</name>
    <dbReference type="NCBI Taxonomy" id="2874970"/>
    <lineage>
        <taxon>Eukaryota</taxon>
        <taxon>Sar</taxon>
        <taxon>Stramenopiles</taxon>
        <taxon>Oomycota</taxon>
        <taxon>Peronosporomycetes</taxon>
        <taxon>Peronosporales</taxon>
        <taxon>Peronosporaceae</taxon>
        <taxon>Peronospora</taxon>
    </lineage>
</organism>
<dbReference type="Proteomes" id="UP001162060">
    <property type="component" value="Unassembled WGS sequence"/>
</dbReference>
<dbReference type="InterPro" id="IPR001878">
    <property type="entry name" value="Znf_CCHC"/>
</dbReference>
<dbReference type="PROSITE" id="PS00141">
    <property type="entry name" value="ASP_PROTEASE"/>
    <property type="match status" value="1"/>
</dbReference>
<sequence>MTSDQHAQLLQSMVATMEKQSLLLEQFQRSTQLSDIKLEGVKLPTYGGRLDESFLLYKEQVEQYFFAKGVNWKCHELSLRILAILGGTLKHGAAQWYVMQKQNITTVDDFFFKIEREFVPADLQERLREEMNDMRERDCKDLSDYVGKFRHVVTQVQDMSELDRIMYFLRGLSGRTREEVQYRRCTTLSDAITVALDFDRSHPTRYSRGRSQDKPRYRSYENNRRYQSNTGPEPMDVSTVQIPSRDECRRRNLCFKCGSPNHRSAQCHQRPTRSVRENTNAGRNYQHQVHRQHVNNVDSREDDQDTSVYDRVTINKVEVQKDSEVPFIDIHSSSSGADIPAKSRLLVRDGVIGYKPVKILIDSGASTNLIKPGLASTVLSEQMVQARRFDGTWTSNQPTKRVEDTILIDGMEFPKMQFTEWDLPDTHDLIFGQPWFTMYNPQINWRTQQTEVAAHTAFKDVDGPTFHAKMTRGAYEEIYQLKVTTIDHQEIPHELQPVLDEFKDVFPDQLPEVMPPRDRSTLSYN</sequence>
<evidence type="ECO:0000259" key="3">
    <source>
        <dbReference type="PROSITE" id="PS50158"/>
    </source>
</evidence>
<evidence type="ECO:0000313" key="5">
    <source>
        <dbReference type="Proteomes" id="UP001162060"/>
    </source>
</evidence>
<keyword evidence="1" id="KW-0862">Zinc</keyword>